<dbReference type="Pfam" id="PF01931">
    <property type="entry name" value="NTPase_I-T"/>
    <property type="match status" value="1"/>
</dbReference>
<dbReference type="Gene3D" id="3.90.950.10">
    <property type="match status" value="1"/>
</dbReference>
<organism evidence="14 15">
    <name type="scientific">Edaphochlamys debaryana</name>
    <dbReference type="NCBI Taxonomy" id="47281"/>
    <lineage>
        <taxon>Eukaryota</taxon>
        <taxon>Viridiplantae</taxon>
        <taxon>Chlorophyta</taxon>
        <taxon>core chlorophytes</taxon>
        <taxon>Chlorophyceae</taxon>
        <taxon>CS clade</taxon>
        <taxon>Chlamydomonadales</taxon>
        <taxon>Chlamydomonadales incertae sedis</taxon>
        <taxon>Edaphochlamys</taxon>
    </lineage>
</organism>
<evidence type="ECO:0000256" key="7">
    <source>
        <dbReference type="ARBA" id="ARBA00023080"/>
    </source>
</evidence>
<evidence type="ECO:0000256" key="9">
    <source>
        <dbReference type="ARBA" id="ARBA00038901"/>
    </source>
</evidence>
<dbReference type="GO" id="GO:0000166">
    <property type="term" value="F:nucleotide binding"/>
    <property type="evidence" value="ECO:0007669"/>
    <property type="project" value="UniProtKB-KW"/>
</dbReference>
<name>A0A836BTB6_9CHLO</name>
<accession>A0A836BTB6</accession>
<dbReference type="InterPro" id="IPR029001">
    <property type="entry name" value="ITPase-like_fam"/>
</dbReference>
<dbReference type="OrthoDB" id="300709at2759"/>
<gene>
    <name evidence="14" type="ORF">HYH03_014617</name>
</gene>
<reference evidence="14" key="1">
    <citation type="journal article" date="2020" name="bioRxiv">
        <title>Comparative genomics of Chlamydomonas.</title>
        <authorList>
            <person name="Craig R.J."/>
            <person name="Hasan A.R."/>
            <person name="Ness R.W."/>
            <person name="Keightley P.D."/>
        </authorList>
    </citation>
    <scope>NUCLEOTIDE SEQUENCE</scope>
    <source>
        <strain evidence="14">CCAP 11/70</strain>
    </source>
</reference>
<evidence type="ECO:0000256" key="11">
    <source>
        <dbReference type="ARBA" id="ARBA00048781"/>
    </source>
</evidence>
<sequence>MAAPFVPRRQVQPRAQTGPHAEPVRRVLIASKNPVKLKAAQQALAQCFPTLQLEVIARDAPSGVPDQPFGDEETLLGARNRVAALGADASERGDLVLAIEGGVGPSAQGQAGPVECFAWVCVRCPVTGAESTSRSGSFALPPPLCALITGPAALELGAADDRLFGRQRSGQGSGTIGRLSNGVLDRTQYYVQACICALVPYMQPEYYGEPYGAFLGKKSALEES</sequence>
<evidence type="ECO:0000256" key="2">
    <source>
        <dbReference type="ARBA" id="ARBA00001946"/>
    </source>
</evidence>
<dbReference type="PANTHER" id="PTHR34699">
    <property type="match status" value="1"/>
</dbReference>
<comment type="cofactor">
    <cofactor evidence="2">
        <name>Mg(2+)</name>
        <dbReference type="ChEBI" id="CHEBI:18420"/>
    </cofactor>
</comment>
<dbReference type="SUPFAM" id="SSF52972">
    <property type="entry name" value="ITPase-like"/>
    <property type="match status" value="1"/>
</dbReference>
<evidence type="ECO:0000256" key="12">
    <source>
        <dbReference type="SAM" id="MobiDB-lite"/>
    </source>
</evidence>
<dbReference type="FunFam" id="3.90.950.10:FF:000002">
    <property type="entry name" value="Inosine/xanthosine triphosphatase"/>
    <property type="match status" value="1"/>
</dbReference>
<dbReference type="InterPro" id="IPR050299">
    <property type="entry name" value="YjjX_NTPase"/>
</dbReference>
<feature type="domain" description="Non-canonical purine NTP phosphatase/PRRC1" evidence="13">
    <location>
        <begin position="30"/>
        <end position="202"/>
    </location>
</feature>
<evidence type="ECO:0000256" key="6">
    <source>
        <dbReference type="ARBA" id="ARBA00022842"/>
    </source>
</evidence>
<keyword evidence="4" id="KW-0547">Nucleotide-binding</keyword>
<dbReference type="AlphaFoldDB" id="A0A836BTB6"/>
<evidence type="ECO:0000256" key="4">
    <source>
        <dbReference type="ARBA" id="ARBA00022741"/>
    </source>
</evidence>
<evidence type="ECO:0000313" key="14">
    <source>
        <dbReference type="EMBL" id="KAG2486688.1"/>
    </source>
</evidence>
<protein>
    <recommendedName>
        <fullName evidence="9">inosine/xanthosine triphosphatase</fullName>
        <ecNumber evidence="9">3.6.1.73</ecNumber>
    </recommendedName>
</protein>
<proteinExistence type="predicted"/>
<comment type="cofactor">
    <cofactor evidence="1">
        <name>Mn(2+)</name>
        <dbReference type="ChEBI" id="CHEBI:29035"/>
    </cofactor>
</comment>
<keyword evidence="7" id="KW-0546">Nucleotide metabolism</keyword>
<dbReference type="GO" id="GO:0103023">
    <property type="term" value="F:ITPase activity"/>
    <property type="evidence" value="ECO:0007669"/>
    <property type="project" value="UniProtKB-EC"/>
</dbReference>
<dbReference type="GO" id="GO:0006772">
    <property type="term" value="P:thiamine metabolic process"/>
    <property type="evidence" value="ECO:0007669"/>
    <property type="project" value="TreeGrafter"/>
</dbReference>
<keyword evidence="8" id="KW-0464">Manganese</keyword>
<keyword evidence="3" id="KW-0479">Metal-binding</keyword>
<dbReference type="GO" id="GO:0046872">
    <property type="term" value="F:metal ion binding"/>
    <property type="evidence" value="ECO:0007669"/>
    <property type="project" value="UniProtKB-KW"/>
</dbReference>
<evidence type="ECO:0000313" key="15">
    <source>
        <dbReference type="Proteomes" id="UP000612055"/>
    </source>
</evidence>
<comment type="caution">
    <text evidence="14">The sequence shown here is derived from an EMBL/GenBank/DDBJ whole genome shotgun (WGS) entry which is preliminary data.</text>
</comment>
<dbReference type="EMBL" id="JAEHOE010000108">
    <property type="protein sequence ID" value="KAG2486688.1"/>
    <property type="molecule type" value="Genomic_DNA"/>
</dbReference>
<keyword evidence="15" id="KW-1185">Reference proteome</keyword>
<dbReference type="InterPro" id="IPR026533">
    <property type="entry name" value="NTPase/PRRC1"/>
</dbReference>
<evidence type="ECO:0000256" key="1">
    <source>
        <dbReference type="ARBA" id="ARBA00001936"/>
    </source>
</evidence>
<dbReference type="GO" id="GO:0009117">
    <property type="term" value="P:nucleotide metabolic process"/>
    <property type="evidence" value="ECO:0007669"/>
    <property type="project" value="UniProtKB-KW"/>
</dbReference>
<evidence type="ECO:0000256" key="3">
    <source>
        <dbReference type="ARBA" id="ARBA00022723"/>
    </source>
</evidence>
<evidence type="ECO:0000256" key="8">
    <source>
        <dbReference type="ARBA" id="ARBA00023211"/>
    </source>
</evidence>
<keyword evidence="5" id="KW-0378">Hydrolase</keyword>
<comment type="catalytic activity">
    <reaction evidence="10">
        <text>ITP + H2O = IDP + phosphate + H(+)</text>
        <dbReference type="Rhea" id="RHEA:28330"/>
        <dbReference type="ChEBI" id="CHEBI:15377"/>
        <dbReference type="ChEBI" id="CHEBI:15378"/>
        <dbReference type="ChEBI" id="CHEBI:43474"/>
        <dbReference type="ChEBI" id="CHEBI:58280"/>
        <dbReference type="ChEBI" id="CHEBI:61402"/>
        <dbReference type="EC" id="3.6.1.73"/>
    </reaction>
</comment>
<dbReference type="Proteomes" id="UP000612055">
    <property type="component" value="Unassembled WGS sequence"/>
</dbReference>
<comment type="catalytic activity">
    <reaction evidence="11">
        <text>XTP + H2O = XDP + phosphate + H(+)</text>
        <dbReference type="Rhea" id="RHEA:28406"/>
        <dbReference type="ChEBI" id="CHEBI:15377"/>
        <dbReference type="ChEBI" id="CHEBI:15378"/>
        <dbReference type="ChEBI" id="CHEBI:43474"/>
        <dbReference type="ChEBI" id="CHEBI:59884"/>
        <dbReference type="ChEBI" id="CHEBI:61314"/>
        <dbReference type="EC" id="3.6.1.73"/>
    </reaction>
</comment>
<dbReference type="PANTHER" id="PTHR34699:SF2">
    <property type="entry name" value="NON-CANONICAL PURINE NTP PHOSPHATASE_PRRC1 DOMAIN-CONTAINING PROTEIN"/>
    <property type="match status" value="1"/>
</dbReference>
<dbReference type="EC" id="3.6.1.73" evidence="9"/>
<feature type="region of interest" description="Disordered" evidence="12">
    <location>
        <begin position="1"/>
        <end position="22"/>
    </location>
</feature>
<evidence type="ECO:0000256" key="10">
    <source>
        <dbReference type="ARBA" id="ARBA00048174"/>
    </source>
</evidence>
<keyword evidence="6" id="KW-0460">Magnesium</keyword>
<evidence type="ECO:0000256" key="5">
    <source>
        <dbReference type="ARBA" id="ARBA00022801"/>
    </source>
</evidence>
<evidence type="ECO:0000259" key="13">
    <source>
        <dbReference type="Pfam" id="PF01931"/>
    </source>
</evidence>